<organism evidence="1 2">
    <name type="scientific">Burkholderia paludis</name>
    <dbReference type="NCBI Taxonomy" id="1506587"/>
    <lineage>
        <taxon>Bacteria</taxon>
        <taxon>Pseudomonadati</taxon>
        <taxon>Pseudomonadota</taxon>
        <taxon>Betaproteobacteria</taxon>
        <taxon>Burkholderiales</taxon>
        <taxon>Burkholderiaceae</taxon>
        <taxon>Burkholderia</taxon>
        <taxon>Burkholderia cepacia complex</taxon>
    </lineage>
</organism>
<evidence type="ECO:0000313" key="1">
    <source>
        <dbReference type="EMBL" id="VWB65106.1"/>
    </source>
</evidence>
<dbReference type="AlphaFoldDB" id="A0A6P2L5S9"/>
<gene>
    <name evidence="1" type="ORF">BPA30113_02905</name>
</gene>
<proteinExistence type="predicted"/>
<evidence type="ECO:0000313" key="2">
    <source>
        <dbReference type="Proteomes" id="UP000494330"/>
    </source>
</evidence>
<name>A0A6P2L5S9_9BURK</name>
<protein>
    <submittedName>
        <fullName evidence="1">Uncharacterized protein</fullName>
    </submittedName>
</protein>
<keyword evidence="2" id="KW-1185">Reference proteome</keyword>
<dbReference type="EMBL" id="CABVQD010000008">
    <property type="protein sequence ID" value="VWB65106.1"/>
    <property type="molecule type" value="Genomic_DNA"/>
</dbReference>
<dbReference type="Proteomes" id="UP000494330">
    <property type="component" value="Unassembled WGS sequence"/>
</dbReference>
<reference evidence="1 2" key="1">
    <citation type="submission" date="2019-09" db="EMBL/GenBank/DDBJ databases">
        <authorList>
            <person name="Depoorter E."/>
        </authorList>
    </citation>
    <scope>NUCLEOTIDE SEQUENCE [LARGE SCALE GENOMIC DNA]</scope>
    <source>
        <strain evidence="1">LMG 30113</strain>
    </source>
</reference>
<accession>A0A6P2L5S9</accession>
<sequence>MSRDMPFPPRRNCAGATCPVARFGCSYGIANSTNSMPLAEPPIFPALH</sequence>